<evidence type="ECO:0000313" key="4">
    <source>
        <dbReference type="Proteomes" id="UP001597393"/>
    </source>
</evidence>
<dbReference type="Pfam" id="PF16227">
    <property type="entry name" value="DUF4886"/>
    <property type="match status" value="1"/>
</dbReference>
<dbReference type="InterPro" id="IPR032616">
    <property type="entry name" value="DUF4886"/>
</dbReference>
<feature type="signal peptide" evidence="1">
    <location>
        <begin position="1"/>
        <end position="20"/>
    </location>
</feature>
<reference evidence="4" key="1">
    <citation type="journal article" date="2019" name="Int. J. Syst. Evol. Microbiol.">
        <title>The Global Catalogue of Microorganisms (GCM) 10K type strain sequencing project: providing services to taxonomists for standard genome sequencing and annotation.</title>
        <authorList>
            <consortium name="The Broad Institute Genomics Platform"/>
            <consortium name="The Broad Institute Genome Sequencing Center for Infectious Disease"/>
            <person name="Wu L."/>
            <person name="Ma J."/>
        </authorList>
    </citation>
    <scope>NUCLEOTIDE SEQUENCE [LARGE SCALE GENOMIC DNA]</scope>
    <source>
        <strain evidence="4">KCTC 42248</strain>
    </source>
</reference>
<dbReference type="Proteomes" id="UP001597393">
    <property type="component" value="Unassembled WGS sequence"/>
</dbReference>
<dbReference type="RefSeq" id="WP_380866773.1">
    <property type="nucleotide sequence ID" value="NZ_JBHUMA010000004.1"/>
</dbReference>
<evidence type="ECO:0000313" key="3">
    <source>
        <dbReference type="EMBL" id="MFD2597544.1"/>
    </source>
</evidence>
<name>A0ABW5NEE1_9SPHI</name>
<dbReference type="EMBL" id="JBHUMA010000004">
    <property type="protein sequence ID" value="MFD2597544.1"/>
    <property type="molecule type" value="Genomic_DNA"/>
</dbReference>
<comment type="caution">
    <text evidence="3">The sequence shown here is derived from an EMBL/GenBank/DDBJ whole genome shotgun (WGS) entry which is preliminary data.</text>
</comment>
<feature type="domain" description="DUF4886" evidence="2">
    <location>
        <begin position="33"/>
        <end position="274"/>
    </location>
</feature>
<keyword evidence="4" id="KW-1185">Reference proteome</keyword>
<evidence type="ECO:0000256" key="1">
    <source>
        <dbReference type="SAM" id="SignalP"/>
    </source>
</evidence>
<evidence type="ECO:0000259" key="2">
    <source>
        <dbReference type="Pfam" id="PF16227"/>
    </source>
</evidence>
<sequence>MKRFLAHFVFAFLAVQIAFAQGSPKANNQQVLKVLAIGNSFSEDALENYLHELANAVDQEIIIGNLYIGGAPLDLHVKNTKADKSAYSYRKVKQNGEKVTTENVSIARALQDESWDYVSFQQASPLSGKYDVIMQSLPELLAYVRERVSPHTQFVYHQTWAYQQDSKHEGFVGYDNSQQIMYKSISKTSRKLSKNHDFAFIVPAGTAVQNGRTSSIGDEYTRDGYHLNLDFGRFTAACTWYEKLFGLDVRKNPYKPQKVTDLQAEIARAAAHAANKKPFKVSPIKK</sequence>
<keyword evidence="1" id="KW-0732">Signal</keyword>
<organism evidence="3 4">
    <name type="scientific">Sphingobacterium corticis</name>
    <dbReference type="NCBI Taxonomy" id="1812823"/>
    <lineage>
        <taxon>Bacteria</taxon>
        <taxon>Pseudomonadati</taxon>
        <taxon>Bacteroidota</taxon>
        <taxon>Sphingobacteriia</taxon>
        <taxon>Sphingobacteriales</taxon>
        <taxon>Sphingobacteriaceae</taxon>
        <taxon>Sphingobacterium</taxon>
    </lineage>
</organism>
<gene>
    <name evidence="3" type="ORF">ACFSQ3_01165</name>
</gene>
<dbReference type="InterPro" id="IPR036514">
    <property type="entry name" value="SGNH_hydro_sf"/>
</dbReference>
<proteinExistence type="predicted"/>
<protein>
    <submittedName>
        <fullName evidence="3">DUF4886 domain-containing protein</fullName>
    </submittedName>
</protein>
<accession>A0ABW5NEE1</accession>
<feature type="chain" id="PRO_5045183230" evidence="1">
    <location>
        <begin position="21"/>
        <end position="286"/>
    </location>
</feature>
<dbReference type="Gene3D" id="3.40.50.1110">
    <property type="entry name" value="SGNH hydrolase"/>
    <property type="match status" value="1"/>
</dbReference>